<reference evidence="2" key="1">
    <citation type="submission" date="2021-01" db="EMBL/GenBank/DDBJ databases">
        <authorList>
            <person name="Corre E."/>
            <person name="Pelletier E."/>
            <person name="Niang G."/>
            <person name="Scheremetjew M."/>
            <person name="Finn R."/>
            <person name="Kale V."/>
            <person name="Holt S."/>
            <person name="Cochrane G."/>
            <person name="Meng A."/>
            <person name="Brown T."/>
            <person name="Cohen L."/>
        </authorList>
    </citation>
    <scope>NUCLEOTIDE SEQUENCE</scope>
    <source>
        <strain evidence="2">SPMC142</strain>
    </source>
</reference>
<dbReference type="EMBL" id="HBIQ01107050">
    <property type="protein sequence ID" value="CAE0602067.1"/>
    <property type="molecule type" value="Transcribed_RNA"/>
</dbReference>
<dbReference type="AlphaFoldDB" id="A0A7S3X924"/>
<evidence type="ECO:0000256" key="1">
    <source>
        <dbReference type="SAM" id="Phobius"/>
    </source>
</evidence>
<keyword evidence="1" id="KW-0812">Transmembrane</keyword>
<organism evidence="2">
    <name type="scientific">Strombidinopsis acuminata</name>
    <dbReference type="NCBI Taxonomy" id="141414"/>
    <lineage>
        <taxon>Eukaryota</taxon>
        <taxon>Sar</taxon>
        <taxon>Alveolata</taxon>
        <taxon>Ciliophora</taxon>
        <taxon>Intramacronucleata</taxon>
        <taxon>Spirotrichea</taxon>
        <taxon>Choreotrichia</taxon>
        <taxon>Choreotrichida</taxon>
        <taxon>Strombidinopsidae</taxon>
        <taxon>Strombidinopsis</taxon>
    </lineage>
</organism>
<evidence type="ECO:0000313" key="2">
    <source>
        <dbReference type="EMBL" id="CAE0602067.1"/>
    </source>
</evidence>
<keyword evidence="1" id="KW-0472">Membrane</keyword>
<gene>
    <name evidence="2" type="ORF">SACU0126_LOCUS34037</name>
</gene>
<accession>A0A7S3X924</accession>
<name>A0A7S3X924_9SPIT</name>
<keyword evidence="1" id="KW-1133">Transmembrane helix</keyword>
<sequence>MENRFRQIHPFYASHSDSLNESNDAADQIVEAPDRFLLNQSEVFEAQGGYQTLALALFGGAMGMAAVFGSSARMATYFKNGQLNAAEWLCLGGATALGYTGGNFIGVSAFGESQRLHNHWMAYHFVKTQNRYEGYNVLSKAPTY</sequence>
<protein>
    <submittedName>
        <fullName evidence="2">Uncharacterized protein</fullName>
    </submittedName>
</protein>
<proteinExistence type="predicted"/>
<feature type="transmembrane region" description="Helical" evidence="1">
    <location>
        <begin position="48"/>
        <end position="69"/>
    </location>
</feature>